<gene>
    <name evidence="3 4 5" type="primary">LOC110772145</name>
</gene>
<dbReference type="InterPro" id="IPR017956">
    <property type="entry name" value="AT_hook_DNA-bd_motif"/>
</dbReference>
<organism evidence="2 4">
    <name type="scientific">Prunus avium</name>
    <name type="common">Cherry</name>
    <name type="synonym">Cerasus avium</name>
    <dbReference type="NCBI Taxonomy" id="42229"/>
    <lineage>
        <taxon>Eukaryota</taxon>
        <taxon>Viridiplantae</taxon>
        <taxon>Streptophyta</taxon>
        <taxon>Embryophyta</taxon>
        <taxon>Tracheophyta</taxon>
        <taxon>Spermatophyta</taxon>
        <taxon>Magnoliopsida</taxon>
        <taxon>eudicotyledons</taxon>
        <taxon>Gunneridae</taxon>
        <taxon>Pentapetalae</taxon>
        <taxon>rosids</taxon>
        <taxon>fabids</taxon>
        <taxon>Rosales</taxon>
        <taxon>Rosaceae</taxon>
        <taxon>Amygdaloideae</taxon>
        <taxon>Amygdaleae</taxon>
        <taxon>Prunus</taxon>
    </lineage>
</organism>
<reference evidence="3 4" key="1">
    <citation type="submission" date="2025-04" db="UniProtKB">
        <authorList>
            <consortium name="RefSeq"/>
        </authorList>
    </citation>
    <scope>IDENTIFICATION</scope>
</reference>
<evidence type="ECO:0000313" key="3">
    <source>
        <dbReference type="RefSeq" id="XP_021832248.1"/>
    </source>
</evidence>
<dbReference type="RefSeq" id="XP_021832249.1">
    <property type="nucleotide sequence ID" value="XM_021976557.1"/>
</dbReference>
<dbReference type="PRINTS" id="PR00929">
    <property type="entry name" value="ATHOOK"/>
</dbReference>
<protein>
    <submittedName>
        <fullName evidence="3 4">Uncharacterized protein LOC110772145 isoform X1</fullName>
    </submittedName>
</protein>
<name>A0A6P5TZH6_PRUAV</name>
<dbReference type="GeneID" id="110772145"/>
<dbReference type="RefSeq" id="XP_021832248.1">
    <property type="nucleotide sequence ID" value="XM_021976556.1"/>
</dbReference>
<feature type="compositionally biased region" description="Basic and acidic residues" evidence="1">
    <location>
        <begin position="440"/>
        <end position="454"/>
    </location>
</feature>
<dbReference type="AlphaFoldDB" id="A0A6P5TZH6"/>
<feature type="compositionally biased region" description="Basic residues" evidence="1">
    <location>
        <begin position="414"/>
        <end position="424"/>
    </location>
</feature>
<feature type="region of interest" description="Disordered" evidence="1">
    <location>
        <begin position="361"/>
        <end position="501"/>
    </location>
</feature>
<sequence>MHFSNVHVINEQENAGVTVRGLSYIKMRIRNSRSNFSQTTPPESTPRAAHLCSHQGSQCGRFLVEEENRRMGWSCFAIKQLPAQVAREDLLHDEMKTESSTGIRPLNCVDKEKYAKHCMRINTNPASEGQSEGAADKRKEFSSCAGFPGGRESTTSAADIALPYTFSQPGEKLPFKKRKPYNHTEAVVEMEIEEVEDVMPEVKVEDAIMEAKGKCVSVEVEAEDHLTEVKEEDAPVEVEAEEATAEMKEEDKLVKVEVEDAVFEEEEDEKAEVKECATEEVEDEVATMMVKVKDATVEEEDAKLEVEEDSRMVEVKVETTKMNELEYFNEDDLQKTQGINYTVTYGCGTYVPYLNFDENQQGHQKQEIGLEETEFEPNERPRRGRKRNRSGQSASSNMPLHFAGIMSANTSARVKQKLKRGRPKRMQDYSVHGNQGGRQELNRGRPKRTQDHSVEGNQGCGAKRRRGRPKRSTPNNRDPEMPKPKRGRPKRMKDQPGNELM</sequence>
<dbReference type="RefSeq" id="XP_021832250.1">
    <property type="nucleotide sequence ID" value="XM_021976558.1"/>
</dbReference>
<dbReference type="Proteomes" id="UP000515124">
    <property type="component" value="Unplaced"/>
</dbReference>
<dbReference type="KEGG" id="pavi:110772145"/>
<evidence type="ECO:0000313" key="4">
    <source>
        <dbReference type="RefSeq" id="XP_021832249.1"/>
    </source>
</evidence>
<feature type="region of interest" description="Disordered" evidence="1">
    <location>
        <begin position="123"/>
        <end position="152"/>
    </location>
</feature>
<proteinExistence type="predicted"/>
<evidence type="ECO:0000256" key="1">
    <source>
        <dbReference type="SAM" id="MobiDB-lite"/>
    </source>
</evidence>
<dbReference type="GO" id="GO:0003677">
    <property type="term" value="F:DNA binding"/>
    <property type="evidence" value="ECO:0007669"/>
    <property type="project" value="InterPro"/>
</dbReference>
<feature type="compositionally biased region" description="Basic and acidic residues" evidence="1">
    <location>
        <begin position="492"/>
        <end position="501"/>
    </location>
</feature>
<keyword evidence="2" id="KW-1185">Reference proteome</keyword>
<accession>A0A6P5TZH6</accession>
<evidence type="ECO:0000313" key="5">
    <source>
        <dbReference type="RefSeq" id="XP_021832250.1"/>
    </source>
</evidence>
<feature type="compositionally biased region" description="Basic residues" evidence="1">
    <location>
        <begin position="462"/>
        <end position="471"/>
    </location>
</feature>
<evidence type="ECO:0000313" key="2">
    <source>
        <dbReference type="Proteomes" id="UP000515124"/>
    </source>
</evidence>